<dbReference type="SUPFAM" id="SSF101874">
    <property type="entry name" value="YceI-like"/>
    <property type="match status" value="1"/>
</dbReference>
<dbReference type="Gene3D" id="3.40.250.10">
    <property type="entry name" value="Rhodanese-like domain"/>
    <property type="match status" value="1"/>
</dbReference>
<sequence length="307" mass="33593">MLPSTDTCEFISTEGLAGLLKDGKIRLIDVRTEEAWSECHISGSTNLCIYETAFPEKMAEFEADKAAPIVIYGEGHPFKADLAAYASLQSQGYTEVSILTGGLKAWKEEGREIEGSGPADDAPRSRHYFLDTEKSHLRWVGRNLMNQHNGEIQLAGGEIKFDQNGILAEGEVIADMTKMVCHDIKESKMAQALIGHLASVDFFDVENHPEARFNLDSGEPIKGALDGAPNLLVKGQLTARGTSMPLETKAMLAPIEGGFVLQTVFQFDRTQVGALYGSGRIFERLGMHLVNDLVSIDLTAFFIISKP</sequence>
<proteinExistence type="predicted"/>
<dbReference type="PANTHER" id="PTHR34406:SF1">
    <property type="entry name" value="PROTEIN YCEI"/>
    <property type="match status" value="1"/>
</dbReference>
<dbReference type="GO" id="GO:0016740">
    <property type="term" value="F:transferase activity"/>
    <property type="evidence" value="ECO:0007669"/>
    <property type="project" value="UniProtKB-KW"/>
</dbReference>
<keyword evidence="3" id="KW-1185">Reference proteome</keyword>
<dbReference type="CDD" id="cd00158">
    <property type="entry name" value="RHOD"/>
    <property type="match status" value="1"/>
</dbReference>
<dbReference type="InterPro" id="IPR036761">
    <property type="entry name" value="TTHA0802/YceI-like_sf"/>
</dbReference>
<dbReference type="EMBL" id="JAAGNX010000002">
    <property type="protein sequence ID" value="NDV61967.1"/>
    <property type="molecule type" value="Genomic_DNA"/>
</dbReference>
<evidence type="ECO:0000259" key="1">
    <source>
        <dbReference type="PROSITE" id="PS50206"/>
    </source>
</evidence>
<organism evidence="2 3">
    <name type="scientific">Oceanipulchritudo coccoides</name>
    <dbReference type="NCBI Taxonomy" id="2706888"/>
    <lineage>
        <taxon>Bacteria</taxon>
        <taxon>Pseudomonadati</taxon>
        <taxon>Verrucomicrobiota</taxon>
        <taxon>Opitutia</taxon>
        <taxon>Puniceicoccales</taxon>
        <taxon>Oceanipulchritudinaceae</taxon>
        <taxon>Oceanipulchritudo</taxon>
    </lineage>
</organism>
<dbReference type="PROSITE" id="PS50206">
    <property type="entry name" value="RHODANESE_3"/>
    <property type="match status" value="1"/>
</dbReference>
<evidence type="ECO:0000313" key="2">
    <source>
        <dbReference type="EMBL" id="NDV61967.1"/>
    </source>
</evidence>
<dbReference type="Pfam" id="PF00581">
    <property type="entry name" value="Rhodanese"/>
    <property type="match status" value="1"/>
</dbReference>
<dbReference type="SMART" id="SM00867">
    <property type="entry name" value="YceI"/>
    <property type="match status" value="1"/>
</dbReference>
<keyword evidence="2" id="KW-0808">Transferase</keyword>
<gene>
    <name evidence="2" type="ORF">G0Q06_05845</name>
</gene>
<dbReference type="PANTHER" id="PTHR34406">
    <property type="entry name" value="PROTEIN YCEI"/>
    <property type="match status" value="1"/>
</dbReference>
<reference evidence="2 3" key="1">
    <citation type="submission" date="2020-02" db="EMBL/GenBank/DDBJ databases">
        <title>Albibacoteraceae fam. nov., the first described family within the subdivision 4 Verrucomicrobia.</title>
        <authorList>
            <person name="Xi F."/>
        </authorList>
    </citation>
    <scope>NUCLEOTIDE SEQUENCE [LARGE SCALE GENOMIC DNA]</scope>
    <source>
        <strain evidence="2 3">CK1056</strain>
    </source>
</reference>
<dbReference type="SMART" id="SM00450">
    <property type="entry name" value="RHOD"/>
    <property type="match status" value="1"/>
</dbReference>
<dbReference type="InterPro" id="IPR036873">
    <property type="entry name" value="Rhodanese-like_dom_sf"/>
</dbReference>
<dbReference type="Pfam" id="PF04264">
    <property type="entry name" value="YceI"/>
    <property type="match status" value="1"/>
</dbReference>
<evidence type="ECO:0000313" key="3">
    <source>
        <dbReference type="Proteomes" id="UP000478417"/>
    </source>
</evidence>
<dbReference type="Proteomes" id="UP000478417">
    <property type="component" value="Unassembled WGS sequence"/>
</dbReference>
<dbReference type="InterPro" id="IPR007372">
    <property type="entry name" value="Lipid/polyisoprenoid-bd_YceI"/>
</dbReference>
<name>A0A6B2M1L0_9BACT</name>
<protein>
    <submittedName>
        <fullName evidence="2">Sulfurtransferase</fullName>
    </submittedName>
</protein>
<dbReference type="AlphaFoldDB" id="A0A6B2M1L0"/>
<feature type="domain" description="Rhodanese" evidence="1">
    <location>
        <begin position="21"/>
        <end position="115"/>
    </location>
</feature>
<dbReference type="Gene3D" id="2.40.128.110">
    <property type="entry name" value="Lipid/polyisoprenoid-binding, YceI-like"/>
    <property type="match status" value="1"/>
</dbReference>
<dbReference type="InterPro" id="IPR001763">
    <property type="entry name" value="Rhodanese-like_dom"/>
</dbReference>
<dbReference type="RefSeq" id="WP_163963443.1">
    <property type="nucleotide sequence ID" value="NZ_JAAGNX010000002.1"/>
</dbReference>
<accession>A0A6B2M1L0</accession>
<dbReference type="SUPFAM" id="SSF52821">
    <property type="entry name" value="Rhodanese/Cell cycle control phosphatase"/>
    <property type="match status" value="1"/>
</dbReference>
<comment type="caution">
    <text evidence="2">The sequence shown here is derived from an EMBL/GenBank/DDBJ whole genome shotgun (WGS) entry which is preliminary data.</text>
</comment>